<evidence type="ECO:0000313" key="2">
    <source>
        <dbReference type="EMBL" id="KAL3283488.1"/>
    </source>
</evidence>
<dbReference type="AlphaFoldDB" id="A0ABD2NY01"/>
<feature type="compositionally biased region" description="Polar residues" evidence="1">
    <location>
        <begin position="352"/>
        <end position="405"/>
    </location>
</feature>
<feature type="region of interest" description="Disordered" evidence="1">
    <location>
        <begin position="223"/>
        <end position="464"/>
    </location>
</feature>
<comment type="caution">
    <text evidence="2">The sequence shown here is derived from an EMBL/GenBank/DDBJ whole genome shotgun (WGS) entry which is preliminary data.</text>
</comment>
<gene>
    <name evidence="2" type="ORF">HHI36_006628</name>
</gene>
<feature type="compositionally biased region" description="Acidic residues" evidence="1">
    <location>
        <begin position="252"/>
        <end position="262"/>
    </location>
</feature>
<feature type="region of interest" description="Disordered" evidence="1">
    <location>
        <begin position="1"/>
        <end position="80"/>
    </location>
</feature>
<feature type="compositionally biased region" description="Basic and acidic residues" evidence="1">
    <location>
        <begin position="227"/>
        <end position="237"/>
    </location>
</feature>
<evidence type="ECO:0000313" key="3">
    <source>
        <dbReference type="Proteomes" id="UP001516400"/>
    </source>
</evidence>
<keyword evidence="3" id="KW-1185">Reference proteome</keyword>
<sequence>MAEAQRPEPSRVVPQDPPVAKLIDLDDSDDSPPTGAVGGAVPRLNPDDKRGKKPSRRPKSDGSEPDPDGGGEIIRESSADKKVEDCRAHLCMMDFREHDDYMEYTPRNIHRRSRSGRNYRRRHIPTPERRSKSEPKFMGSLIAACEKLIHGLWDTATGKYVTVVRDIPEDMAEMSFEGGVGKIEPTRQIKVKVLRKHLQGPTPKKSKTEFKLLKIPRFISKIGGTTRNRDEEERQNAHLDSQPGPSQRLRTEEEESTIDFEQPEPTTATETTPLTGKGKGKSPKGFGAVGKFAHSIGKFVKKSGSKTKSPDPKSSVSPQQHSVILERPSTSQETAQSIRIPLHSPTPHRPEQSTQVASSPPTGQTLEPSSRTALSPQPSQSVEQSIRPSLSPSTSQSVQRSTAQPASHPDYANIAPRSRQSHPDYVNIAPRSQQSHPDYVNITPGSSSQRKSKPEEETRPASGR</sequence>
<reference evidence="2 3" key="1">
    <citation type="journal article" date="2021" name="BMC Biol.">
        <title>Horizontally acquired antibacterial genes associated with adaptive radiation of ladybird beetles.</title>
        <authorList>
            <person name="Li H.S."/>
            <person name="Tang X.F."/>
            <person name="Huang Y.H."/>
            <person name="Xu Z.Y."/>
            <person name="Chen M.L."/>
            <person name="Du X.Y."/>
            <person name="Qiu B.Y."/>
            <person name="Chen P.T."/>
            <person name="Zhang W."/>
            <person name="Slipinski A."/>
            <person name="Escalona H.E."/>
            <person name="Waterhouse R.M."/>
            <person name="Zwick A."/>
            <person name="Pang H."/>
        </authorList>
    </citation>
    <scope>NUCLEOTIDE SEQUENCE [LARGE SCALE GENOMIC DNA]</scope>
    <source>
        <strain evidence="2">SYSU2018</strain>
    </source>
</reference>
<feature type="compositionally biased region" description="Basic and acidic residues" evidence="1">
    <location>
        <begin position="452"/>
        <end position="464"/>
    </location>
</feature>
<feature type="compositionally biased region" description="Polar residues" evidence="1">
    <location>
        <begin position="312"/>
        <end position="337"/>
    </location>
</feature>
<evidence type="ECO:0000256" key="1">
    <source>
        <dbReference type="SAM" id="MobiDB-lite"/>
    </source>
</evidence>
<dbReference type="Proteomes" id="UP001516400">
    <property type="component" value="Unassembled WGS sequence"/>
</dbReference>
<accession>A0ABD2NY01</accession>
<feature type="compositionally biased region" description="Low complexity" evidence="1">
    <location>
        <begin position="263"/>
        <end position="276"/>
    </location>
</feature>
<name>A0ABD2NY01_9CUCU</name>
<dbReference type="EMBL" id="JABFTP020000144">
    <property type="protein sequence ID" value="KAL3283488.1"/>
    <property type="molecule type" value="Genomic_DNA"/>
</dbReference>
<organism evidence="2 3">
    <name type="scientific">Cryptolaemus montrouzieri</name>
    <dbReference type="NCBI Taxonomy" id="559131"/>
    <lineage>
        <taxon>Eukaryota</taxon>
        <taxon>Metazoa</taxon>
        <taxon>Ecdysozoa</taxon>
        <taxon>Arthropoda</taxon>
        <taxon>Hexapoda</taxon>
        <taxon>Insecta</taxon>
        <taxon>Pterygota</taxon>
        <taxon>Neoptera</taxon>
        <taxon>Endopterygota</taxon>
        <taxon>Coleoptera</taxon>
        <taxon>Polyphaga</taxon>
        <taxon>Cucujiformia</taxon>
        <taxon>Coccinelloidea</taxon>
        <taxon>Coccinellidae</taxon>
        <taxon>Scymninae</taxon>
        <taxon>Scymnini</taxon>
        <taxon>Cryptolaemus</taxon>
    </lineage>
</organism>
<protein>
    <submittedName>
        <fullName evidence="2">Uncharacterized protein</fullName>
    </submittedName>
</protein>
<proteinExistence type="predicted"/>